<name>A0A1F4TDY4_UNCSA</name>
<evidence type="ECO:0000256" key="1">
    <source>
        <dbReference type="ARBA" id="ARBA00006576"/>
    </source>
</evidence>
<gene>
    <name evidence="4" type="ORF">A2311_01760</name>
</gene>
<dbReference type="GO" id="GO:0005829">
    <property type="term" value="C:cytosol"/>
    <property type="evidence" value="ECO:0007669"/>
    <property type="project" value="TreeGrafter"/>
</dbReference>
<dbReference type="STRING" id="1802583.A2311_01760"/>
<dbReference type="EMBL" id="MEUF01000088">
    <property type="protein sequence ID" value="OGC30689.1"/>
    <property type="molecule type" value="Genomic_DNA"/>
</dbReference>
<dbReference type="InterPro" id="IPR002125">
    <property type="entry name" value="CMP_dCMP_dom"/>
</dbReference>
<dbReference type="GO" id="GO:0072527">
    <property type="term" value="P:pyrimidine-containing compound metabolic process"/>
    <property type="evidence" value="ECO:0007669"/>
    <property type="project" value="UniProtKB-ARBA"/>
</dbReference>
<comment type="similarity">
    <text evidence="1">Belongs to the cytidine and deoxycytidylate deaminase family.</text>
</comment>
<dbReference type="InterPro" id="IPR016193">
    <property type="entry name" value="Cytidine_deaminase-like"/>
</dbReference>
<dbReference type="Gene3D" id="3.40.140.10">
    <property type="entry name" value="Cytidine Deaminase, domain 2"/>
    <property type="match status" value="2"/>
</dbReference>
<dbReference type="GO" id="GO:0008270">
    <property type="term" value="F:zinc ion binding"/>
    <property type="evidence" value="ECO:0007669"/>
    <property type="project" value="InterPro"/>
</dbReference>
<evidence type="ECO:0000313" key="4">
    <source>
        <dbReference type="EMBL" id="OGC30689.1"/>
    </source>
</evidence>
<dbReference type="SUPFAM" id="SSF53927">
    <property type="entry name" value="Cytidine deaminase-like"/>
    <property type="match status" value="2"/>
</dbReference>
<dbReference type="PANTHER" id="PTHR11644:SF2">
    <property type="entry name" value="CYTIDINE DEAMINASE"/>
    <property type="match status" value="1"/>
</dbReference>
<evidence type="ECO:0000259" key="3">
    <source>
        <dbReference type="PROSITE" id="PS51747"/>
    </source>
</evidence>
<protein>
    <recommendedName>
        <fullName evidence="3">CMP/dCMP-type deaminase domain-containing protein</fullName>
    </recommendedName>
</protein>
<organism evidence="4 5">
    <name type="scientific">candidate division WOR-1 bacterium RIFOXYB2_FULL_48_7</name>
    <dbReference type="NCBI Taxonomy" id="1802583"/>
    <lineage>
        <taxon>Bacteria</taxon>
        <taxon>Bacillati</taxon>
        <taxon>Saganbacteria</taxon>
    </lineage>
</organism>
<evidence type="ECO:0000313" key="5">
    <source>
        <dbReference type="Proteomes" id="UP000178951"/>
    </source>
</evidence>
<dbReference type="PROSITE" id="PS51747">
    <property type="entry name" value="CYT_DCMP_DEAMINASES_2"/>
    <property type="match status" value="2"/>
</dbReference>
<dbReference type="Proteomes" id="UP000178951">
    <property type="component" value="Unassembled WGS sequence"/>
</dbReference>
<dbReference type="AlphaFoldDB" id="A0A1F4TDY4"/>
<dbReference type="GO" id="GO:0055086">
    <property type="term" value="P:nucleobase-containing small molecule metabolic process"/>
    <property type="evidence" value="ECO:0007669"/>
    <property type="project" value="UniProtKB-ARBA"/>
</dbReference>
<feature type="domain" description="CMP/dCMP-type deaminase" evidence="3">
    <location>
        <begin position="178"/>
        <end position="312"/>
    </location>
</feature>
<dbReference type="GO" id="GO:0004126">
    <property type="term" value="F:cytidine deaminase activity"/>
    <property type="evidence" value="ECO:0007669"/>
    <property type="project" value="InterPro"/>
</dbReference>
<proteinExistence type="inferred from homology"/>
<evidence type="ECO:0000256" key="2">
    <source>
        <dbReference type="ARBA" id="ARBA00011738"/>
    </source>
</evidence>
<feature type="domain" description="CMP/dCMP-type deaminase" evidence="3">
    <location>
        <begin position="42"/>
        <end position="159"/>
    </location>
</feature>
<dbReference type="Pfam" id="PF08211">
    <property type="entry name" value="dCMP_cyt_deam_2"/>
    <property type="match status" value="1"/>
</dbReference>
<dbReference type="PANTHER" id="PTHR11644">
    <property type="entry name" value="CYTIDINE DEAMINASE"/>
    <property type="match status" value="1"/>
</dbReference>
<comment type="subunit">
    <text evidence="2">Homodimer.</text>
</comment>
<dbReference type="InterPro" id="IPR050202">
    <property type="entry name" value="Cyt/Deoxycyt_deaminase"/>
</dbReference>
<dbReference type="CDD" id="cd01283">
    <property type="entry name" value="cytidine_deaminase"/>
    <property type="match status" value="2"/>
</dbReference>
<sequence>MLRQLDCRINAHARPLINRDFCHLSRSTEAREAISAMLPRRLNEELLYARAVSAMQLAQPIKSAFKVGAAALIRDAANHRYIISGYNTEYVNNDSTHAEESLTSKLRPGDRLELVTVVGQNGEPLTPCGNCRELLSSWATDRAEVLVTKREEQTVWQPLHVLLPKALPNTHNLADLPHQQQELLLAAKAIMAGAYIPYSGEAKGAAIMTANGLLIVGSPREDAAYHNIHALEAVLVQSEVLRERDIKEICLVGSGEYGLPYMPCGRCLQKVYEAAQICGRERSLVVLLMNPRNHLVWQTTIDQLLPLPFGPKDLGIDVGRFLV</sequence>
<accession>A0A1F4TDY4</accession>
<reference evidence="4 5" key="1">
    <citation type="journal article" date="2016" name="Nat. Commun.">
        <title>Thousands of microbial genomes shed light on interconnected biogeochemical processes in an aquifer system.</title>
        <authorList>
            <person name="Anantharaman K."/>
            <person name="Brown C.T."/>
            <person name="Hug L.A."/>
            <person name="Sharon I."/>
            <person name="Castelle C.J."/>
            <person name="Probst A.J."/>
            <person name="Thomas B.C."/>
            <person name="Singh A."/>
            <person name="Wilkins M.J."/>
            <person name="Karaoz U."/>
            <person name="Brodie E.L."/>
            <person name="Williams K.H."/>
            <person name="Hubbard S.S."/>
            <person name="Banfield J.F."/>
        </authorList>
    </citation>
    <scope>NUCLEOTIDE SEQUENCE [LARGE SCALE GENOMIC DNA]</scope>
</reference>
<dbReference type="InterPro" id="IPR013171">
    <property type="entry name" value="Cyd/dCyd_deaminase_Zn-bd"/>
</dbReference>
<comment type="caution">
    <text evidence="4">The sequence shown here is derived from an EMBL/GenBank/DDBJ whole genome shotgun (WGS) entry which is preliminary data.</text>
</comment>
<dbReference type="Pfam" id="PF00383">
    <property type="entry name" value="dCMP_cyt_deam_1"/>
    <property type="match status" value="1"/>
</dbReference>